<evidence type="ECO:0000313" key="3">
    <source>
        <dbReference type="Proteomes" id="UP000223596"/>
    </source>
</evidence>
<dbReference type="Pfam" id="PF25583">
    <property type="entry name" value="WCX"/>
    <property type="match status" value="1"/>
</dbReference>
<accession>A0AB36TJJ8</accession>
<organism evidence="2 3">
    <name type="scientific">Acetivibrio thermocellus AD2</name>
    <dbReference type="NCBI Taxonomy" id="1138384"/>
    <lineage>
        <taxon>Bacteria</taxon>
        <taxon>Bacillati</taxon>
        <taxon>Bacillota</taxon>
        <taxon>Clostridia</taxon>
        <taxon>Eubacteriales</taxon>
        <taxon>Oscillospiraceae</taxon>
        <taxon>Acetivibrio</taxon>
    </lineage>
</organism>
<dbReference type="Proteomes" id="UP000223596">
    <property type="component" value="Unassembled WGS sequence"/>
</dbReference>
<dbReference type="RefSeq" id="WP_003517832.1">
    <property type="nucleotide sequence ID" value="NZ_CP013828.1"/>
</dbReference>
<evidence type="ECO:0000259" key="1">
    <source>
        <dbReference type="Pfam" id="PF25583"/>
    </source>
</evidence>
<name>A0AB36TJJ8_ACETH</name>
<dbReference type="InterPro" id="IPR057727">
    <property type="entry name" value="WCX_dom"/>
</dbReference>
<comment type="caution">
    <text evidence="2">The sequence shown here is derived from an EMBL/GenBank/DDBJ whole genome shotgun (WGS) entry which is preliminary data.</text>
</comment>
<proteinExistence type="predicted"/>
<evidence type="ECO:0000313" key="2">
    <source>
        <dbReference type="EMBL" id="PFH03526.1"/>
    </source>
</evidence>
<gene>
    <name evidence="2" type="ORF">M972_112337</name>
</gene>
<protein>
    <submittedName>
        <fullName evidence="2">WYL domain-containing protein</fullName>
    </submittedName>
</protein>
<sequence length="75" mass="8783">MELVIVLPPQVTCRAYDEFDESCIEKCDNGWFRVTAKVAEDNWLYSFLRSLGKDVCIISPEHLKEKFKQEDIKTL</sequence>
<dbReference type="EMBL" id="PDBW01000001">
    <property type="protein sequence ID" value="PFH03526.1"/>
    <property type="molecule type" value="Genomic_DNA"/>
</dbReference>
<reference evidence="2 3" key="1">
    <citation type="submission" date="2017-09" db="EMBL/GenBank/DDBJ databases">
        <title>Evaluation of Pacific Biosciences Sequencing Technology to Finishing C. thermocellum Genome Sequences.</title>
        <authorList>
            <person name="Brown S."/>
        </authorList>
    </citation>
    <scope>NUCLEOTIDE SEQUENCE [LARGE SCALE GENOMIC DNA]</scope>
    <source>
        <strain evidence="2 3">AD2</strain>
    </source>
</reference>
<dbReference type="GeneID" id="35805715"/>
<feature type="domain" description="WCX" evidence="1">
    <location>
        <begin position="2"/>
        <end position="69"/>
    </location>
</feature>
<dbReference type="AlphaFoldDB" id="A0AB36TJJ8"/>